<dbReference type="Pfam" id="PF08488">
    <property type="entry name" value="WAK"/>
    <property type="match status" value="1"/>
</dbReference>
<evidence type="ECO:0000256" key="6">
    <source>
        <dbReference type="ARBA" id="ARBA00023180"/>
    </source>
</evidence>
<dbReference type="OrthoDB" id="4062651at2759"/>
<evidence type="ECO:0000256" key="2">
    <source>
        <dbReference type="ARBA" id="ARBA00022527"/>
    </source>
</evidence>
<evidence type="ECO:0000256" key="1">
    <source>
        <dbReference type="ARBA" id="ARBA00004479"/>
    </source>
</evidence>
<keyword evidence="6" id="KW-0325">Glycoprotein</keyword>
<comment type="caution">
    <text evidence="9">The sequence shown here is derived from an EMBL/GenBank/DDBJ whole genome shotgun (WGS) entry which is preliminary data.</text>
</comment>
<keyword evidence="2" id="KW-0723">Serine/threonine-protein kinase</keyword>
<reference evidence="9 10" key="1">
    <citation type="journal article" date="2018" name="Mol. Plant">
        <title>The genome of Artemisia annua provides insight into the evolution of Asteraceae family and artemisinin biosynthesis.</title>
        <authorList>
            <person name="Shen Q."/>
            <person name="Zhang L."/>
            <person name="Liao Z."/>
            <person name="Wang S."/>
            <person name="Yan T."/>
            <person name="Shi P."/>
            <person name="Liu M."/>
            <person name="Fu X."/>
            <person name="Pan Q."/>
            <person name="Wang Y."/>
            <person name="Lv Z."/>
            <person name="Lu X."/>
            <person name="Zhang F."/>
            <person name="Jiang W."/>
            <person name="Ma Y."/>
            <person name="Chen M."/>
            <person name="Hao X."/>
            <person name="Li L."/>
            <person name="Tang Y."/>
            <person name="Lv G."/>
            <person name="Zhou Y."/>
            <person name="Sun X."/>
            <person name="Brodelius P.E."/>
            <person name="Rose J.K.C."/>
            <person name="Tang K."/>
        </authorList>
    </citation>
    <scope>NUCLEOTIDE SEQUENCE [LARGE SCALE GENOMIC DNA]</scope>
    <source>
        <strain evidence="10">cv. Huhao1</strain>
        <tissue evidence="9">Leaf</tissue>
    </source>
</reference>
<proteinExistence type="predicted"/>
<dbReference type="GO" id="GO:0030247">
    <property type="term" value="F:polysaccharide binding"/>
    <property type="evidence" value="ECO:0007669"/>
    <property type="project" value="InterPro"/>
</dbReference>
<keyword evidence="9" id="KW-0418">Kinase</keyword>
<organism evidence="9 10">
    <name type="scientific">Artemisia annua</name>
    <name type="common">Sweet wormwood</name>
    <dbReference type="NCBI Taxonomy" id="35608"/>
    <lineage>
        <taxon>Eukaryota</taxon>
        <taxon>Viridiplantae</taxon>
        <taxon>Streptophyta</taxon>
        <taxon>Embryophyta</taxon>
        <taxon>Tracheophyta</taxon>
        <taxon>Spermatophyta</taxon>
        <taxon>Magnoliopsida</taxon>
        <taxon>eudicotyledons</taxon>
        <taxon>Gunneridae</taxon>
        <taxon>Pentapetalae</taxon>
        <taxon>asterids</taxon>
        <taxon>campanulids</taxon>
        <taxon>Asterales</taxon>
        <taxon>Asteraceae</taxon>
        <taxon>Asteroideae</taxon>
        <taxon>Anthemideae</taxon>
        <taxon>Artemisiinae</taxon>
        <taxon>Artemisia</taxon>
    </lineage>
</organism>
<dbReference type="InterPro" id="IPR013695">
    <property type="entry name" value="WAK"/>
</dbReference>
<dbReference type="Proteomes" id="UP000245207">
    <property type="component" value="Unassembled WGS sequence"/>
</dbReference>
<evidence type="ECO:0000313" key="10">
    <source>
        <dbReference type="Proteomes" id="UP000245207"/>
    </source>
</evidence>
<dbReference type="AlphaFoldDB" id="A0A2U1N2D2"/>
<dbReference type="GO" id="GO:0016020">
    <property type="term" value="C:membrane"/>
    <property type="evidence" value="ECO:0007669"/>
    <property type="project" value="UniProtKB-SubCell"/>
</dbReference>
<accession>A0A2U1N2D2</accession>
<evidence type="ECO:0000256" key="5">
    <source>
        <dbReference type="ARBA" id="ARBA00023157"/>
    </source>
</evidence>
<dbReference type="STRING" id="35608.A0A2U1N2D2"/>
<protein>
    <submittedName>
        <fullName evidence="9">Wall-associated kinase family protein</fullName>
    </submittedName>
</protein>
<dbReference type="GO" id="GO:0004674">
    <property type="term" value="F:protein serine/threonine kinase activity"/>
    <property type="evidence" value="ECO:0007669"/>
    <property type="project" value="UniProtKB-KW"/>
</dbReference>
<keyword evidence="3" id="KW-0808">Transferase</keyword>
<evidence type="ECO:0000256" key="3">
    <source>
        <dbReference type="ARBA" id="ARBA00022679"/>
    </source>
</evidence>
<dbReference type="EMBL" id="PKPP01003790">
    <property type="protein sequence ID" value="PWA67653.1"/>
    <property type="molecule type" value="Genomic_DNA"/>
</dbReference>
<dbReference type="Pfam" id="PF13947">
    <property type="entry name" value="GUB_WAK_bind"/>
    <property type="match status" value="1"/>
</dbReference>
<sequence length="292" mass="32144">MTFLSVTETAAAPKYTKRGCKDTCGNVTIPYPFGIGAKCSVNEWYTVDCNSSKPYLSALNHLELLRIDLENQIVSVNMQKFSDCSQTSKSVDLGSSPFLYSLYNKLVYEGHCGHAFMMDNHGSVLTGCSTTCNNNDTTTTVIIDTNKCNGINCCQTTIPDYLKSFRMNLTGSESQLGGDGGCGSAFLFDQYLYDDQADLDDEDSFSHQSFAEEGSSSYVSIALMWTLSDHDKDQLTCCDEPSNVSVYLGNGTSVDSWRCSDYSCTVVLLSITFVGYDLTQRKMKKALTCVLR</sequence>
<feature type="domain" description="Wall-associated receptor kinase galacturonan-binding" evidence="8">
    <location>
        <begin position="20"/>
        <end position="76"/>
    </location>
</feature>
<evidence type="ECO:0000256" key="4">
    <source>
        <dbReference type="ARBA" id="ARBA00022729"/>
    </source>
</evidence>
<keyword evidence="10" id="KW-1185">Reference proteome</keyword>
<keyword evidence="5" id="KW-1015">Disulfide bond</keyword>
<evidence type="ECO:0000259" key="8">
    <source>
        <dbReference type="Pfam" id="PF13947"/>
    </source>
</evidence>
<gene>
    <name evidence="9" type="ORF">CTI12_AA314960</name>
</gene>
<feature type="domain" description="Wall-associated receptor kinase" evidence="7">
    <location>
        <begin position="147"/>
        <end position="197"/>
    </location>
</feature>
<keyword evidence="4" id="KW-0732">Signal</keyword>
<evidence type="ECO:0000259" key="7">
    <source>
        <dbReference type="Pfam" id="PF08488"/>
    </source>
</evidence>
<dbReference type="InterPro" id="IPR025287">
    <property type="entry name" value="WAK_GUB"/>
</dbReference>
<dbReference type="PANTHER" id="PTHR33491">
    <property type="entry name" value="OSJNBA0016N04.9 PROTEIN"/>
    <property type="match status" value="1"/>
</dbReference>
<name>A0A2U1N2D2_ARTAN</name>
<comment type="subcellular location">
    <subcellularLocation>
        <location evidence="1">Membrane</location>
        <topology evidence="1">Single-pass type I membrane protein</topology>
    </subcellularLocation>
</comment>
<evidence type="ECO:0000313" key="9">
    <source>
        <dbReference type="EMBL" id="PWA67653.1"/>
    </source>
</evidence>